<comment type="caution">
    <text evidence="2">The sequence shown here is derived from an EMBL/GenBank/DDBJ whole genome shotgun (WGS) entry which is preliminary data.</text>
</comment>
<feature type="region of interest" description="Disordered" evidence="1">
    <location>
        <begin position="1"/>
        <end position="50"/>
    </location>
</feature>
<gene>
    <name evidence="2" type="ORF">GCM10020221_24760</name>
</gene>
<proteinExistence type="predicted"/>
<keyword evidence="3" id="KW-1185">Reference proteome</keyword>
<name>A0ABN3WW90_STRTU</name>
<reference evidence="2 3" key="1">
    <citation type="journal article" date="2019" name="Int. J. Syst. Evol. Microbiol.">
        <title>The Global Catalogue of Microorganisms (GCM) 10K type strain sequencing project: providing services to taxonomists for standard genome sequencing and annotation.</title>
        <authorList>
            <consortium name="The Broad Institute Genomics Platform"/>
            <consortium name="The Broad Institute Genome Sequencing Center for Infectious Disease"/>
            <person name="Wu L."/>
            <person name="Ma J."/>
        </authorList>
    </citation>
    <scope>NUCLEOTIDE SEQUENCE [LARGE SCALE GENOMIC DNA]</scope>
    <source>
        <strain evidence="2 3">JCM 4087</strain>
    </source>
</reference>
<evidence type="ECO:0000313" key="2">
    <source>
        <dbReference type="EMBL" id="GAA2927850.1"/>
    </source>
</evidence>
<evidence type="ECO:0000313" key="3">
    <source>
        <dbReference type="Proteomes" id="UP001501102"/>
    </source>
</evidence>
<sequence length="99" mass="9997">MMPPARTPSRGGLEGEGGGERHGIGAAGTGGQDERGAGAAGGVGGRSEGEDVVEYAADRQAYRGDRGVWTHVRVSNRSNEEPTGRGCGDVRAASVTLCA</sequence>
<dbReference type="Proteomes" id="UP001501102">
    <property type="component" value="Unassembled WGS sequence"/>
</dbReference>
<accession>A0ABN3WW90</accession>
<evidence type="ECO:0000256" key="1">
    <source>
        <dbReference type="SAM" id="MobiDB-lite"/>
    </source>
</evidence>
<organism evidence="2 3">
    <name type="scientific">Streptomyces thioluteus</name>
    <dbReference type="NCBI Taxonomy" id="66431"/>
    <lineage>
        <taxon>Bacteria</taxon>
        <taxon>Bacillati</taxon>
        <taxon>Actinomycetota</taxon>
        <taxon>Actinomycetes</taxon>
        <taxon>Kitasatosporales</taxon>
        <taxon>Streptomycetaceae</taxon>
        <taxon>Streptomyces</taxon>
    </lineage>
</organism>
<dbReference type="EMBL" id="BAAAXZ010000094">
    <property type="protein sequence ID" value="GAA2927850.1"/>
    <property type="molecule type" value="Genomic_DNA"/>
</dbReference>
<protein>
    <submittedName>
        <fullName evidence="2">Uncharacterized protein</fullName>
    </submittedName>
</protein>